<dbReference type="InterPro" id="IPR011006">
    <property type="entry name" value="CheY-like_superfamily"/>
</dbReference>
<dbReference type="Pfam" id="PF03861">
    <property type="entry name" value="ANTAR"/>
    <property type="match status" value="1"/>
</dbReference>
<dbReference type="SMART" id="SM00448">
    <property type="entry name" value="REC"/>
    <property type="match status" value="1"/>
</dbReference>
<dbReference type="AlphaFoldDB" id="A0A3M3JC36"/>
<proteinExistence type="predicted"/>
<dbReference type="Proteomes" id="UP000271468">
    <property type="component" value="Unassembled WGS sequence"/>
</dbReference>
<name>A0A3M3JC36_9PSED</name>
<dbReference type="SUPFAM" id="SSF52172">
    <property type="entry name" value="CheY-like"/>
    <property type="match status" value="1"/>
</dbReference>
<evidence type="ECO:0000313" key="6">
    <source>
        <dbReference type="Proteomes" id="UP000271468"/>
    </source>
</evidence>
<feature type="domain" description="ANTAR" evidence="4">
    <location>
        <begin position="238"/>
        <end position="299"/>
    </location>
</feature>
<organism evidence="5 6">
    <name type="scientific">Pseudomonas syringae pv. coriandricola</name>
    <dbReference type="NCBI Taxonomy" id="264453"/>
    <lineage>
        <taxon>Bacteria</taxon>
        <taxon>Pseudomonadati</taxon>
        <taxon>Pseudomonadota</taxon>
        <taxon>Gammaproteobacteria</taxon>
        <taxon>Pseudomonadales</taxon>
        <taxon>Pseudomonadaceae</taxon>
        <taxon>Pseudomonas</taxon>
    </lineage>
</organism>
<protein>
    <submittedName>
        <fullName evidence="5">Response regulator NasT</fullName>
    </submittedName>
</protein>
<dbReference type="GO" id="GO:0003723">
    <property type="term" value="F:RNA binding"/>
    <property type="evidence" value="ECO:0007669"/>
    <property type="project" value="InterPro"/>
</dbReference>
<accession>A0A3M3JC36</accession>
<feature type="domain" description="Response regulatory" evidence="3">
    <location>
        <begin position="118"/>
        <end position="232"/>
    </location>
</feature>
<feature type="modified residue" description="4-aspartylphosphate" evidence="1">
    <location>
        <position position="168"/>
    </location>
</feature>
<dbReference type="InterPro" id="IPR036388">
    <property type="entry name" value="WH-like_DNA-bd_sf"/>
</dbReference>
<dbReference type="EMBL" id="RBOV01000353">
    <property type="protein sequence ID" value="RMN07871.1"/>
    <property type="molecule type" value="Genomic_DNA"/>
</dbReference>
<dbReference type="Gene3D" id="3.40.50.2300">
    <property type="match status" value="1"/>
</dbReference>
<evidence type="ECO:0000259" key="4">
    <source>
        <dbReference type="PROSITE" id="PS50921"/>
    </source>
</evidence>
<evidence type="ECO:0000256" key="1">
    <source>
        <dbReference type="PROSITE-ProRule" id="PRU00169"/>
    </source>
</evidence>
<dbReference type="InterPro" id="IPR005561">
    <property type="entry name" value="ANTAR"/>
</dbReference>
<dbReference type="InterPro" id="IPR001789">
    <property type="entry name" value="Sig_transdc_resp-reg_receiver"/>
</dbReference>
<dbReference type="SMART" id="SM01012">
    <property type="entry name" value="ANTAR"/>
    <property type="match status" value="1"/>
</dbReference>
<dbReference type="PROSITE" id="PS50110">
    <property type="entry name" value="RESPONSE_REGULATORY"/>
    <property type="match status" value="1"/>
</dbReference>
<gene>
    <name evidence="5" type="ORF">ALQ65_100011</name>
</gene>
<comment type="caution">
    <text evidence="5">The sequence shown here is derived from an EMBL/GenBank/DDBJ whole genome shotgun (WGS) entry which is preliminary data.</text>
</comment>
<dbReference type="PANTHER" id="PTHR43367">
    <property type="match status" value="1"/>
</dbReference>
<reference evidence="5 6" key="1">
    <citation type="submission" date="2018-08" db="EMBL/GenBank/DDBJ databases">
        <title>Recombination of ecologically and evolutionarily significant loci maintains genetic cohesion in the Pseudomonas syringae species complex.</title>
        <authorList>
            <person name="Dillon M."/>
            <person name="Thakur S."/>
            <person name="Almeida R.N.D."/>
            <person name="Weir B.S."/>
            <person name="Guttman D.S."/>
        </authorList>
    </citation>
    <scope>NUCLEOTIDE SEQUENCE [LARGE SCALE GENOMIC DNA]</scope>
    <source>
        <strain evidence="5 6">ICMP 12341</strain>
    </source>
</reference>
<keyword evidence="1" id="KW-0597">Phosphoprotein</keyword>
<dbReference type="PANTHER" id="PTHR43367:SF1">
    <property type="entry name" value="TWO-COMPONENT RESPONSE REGULATOR-LIKE APRR6-RELATED"/>
    <property type="match status" value="1"/>
</dbReference>
<sequence length="306" mass="33819">MAGPAPRQIPQSGPGQLPMAVRWHVVHDPVPPLGPVARRPGLPDRRQPRPATGAVPSGGHCAGHRRAGWQPAQQSVDRRQSVGWQRSCRLCTQLQTPLAGRSRASGCQSLTENVSMLRILLINDTARKVGRLKSALTEAGFDVIDESGLTIDLPARVEAVRPDVILIDTESPGRDVMEQVVLVSRDQPRPIVMFTDEHDPGVMRQAIKSGVSAYIVEGIQAQRLQPILDVAMARFESDQALRAQLHARDQQLAERKRIELAKGLLMKMKDCNEEEAYTLMRRQAMSRQQKLIQVAEQIIAMSELLG</sequence>
<dbReference type="GO" id="GO:0000160">
    <property type="term" value="P:phosphorelay signal transduction system"/>
    <property type="evidence" value="ECO:0007669"/>
    <property type="project" value="InterPro"/>
</dbReference>
<feature type="region of interest" description="Disordered" evidence="2">
    <location>
        <begin position="32"/>
        <end position="74"/>
    </location>
</feature>
<evidence type="ECO:0000259" key="3">
    <source>
        <dbReference type="PROSITE" id="PS50110"/>
    </source>
</evidence>
<dbReference type="PROSITE" id="PS50921">
    <property type="entry name" value="ANTAR"/>
    <property type="match status" value="1"/>
</dbReference>
<dbReference type="Gene3D" id="1.10.10.10">
    <property type="entry name" value="Winged helix-like DNA-binding domain superfamily/Winged helix DNA-binding domain"/>
    <property type="match status" value="1"/>
</dbReference>
<dbReference type="FunFam" id="1.10.10.10:FF:000299">
    <property type="entry name" value="ANTAR domain-containing response regulator"/>
    <property type="match status" value="1"/>
</dbReference>
<evidence type="ECO:0000256" key="2">
    <source>
        <dbReference type="SAM" id="MobiDB-lite"/>
    </source>
</evidence>
<evidence type="ECO:0000313" key="5">
    <source>
        <dbReference type="EMBL" id="RMN07871.1"/>
    </source>
</evidence>